<evidence type="ECO:0000256" key="2">
    <source>
        <dbReference type="SAM" id="MobiDB-lite"/>
    </source>
</evidence>
<feature type="coiled-coil region" evidence="1">
    <location>
        <begin position="330"/>
        <end position="388"/>
    </location>
</feature>
<dbReference type="Proteomes" id="UP000009168">
    <property type="component" value="Unassembled WGS sequence"/>
</dbReference>
<evidence type="ECO:0000256" key="1">
    <source>
        <dbReference type="SAM" id="Coils"/>
    </source>
</evidence>
<accession>Q24E68</accession>
<dbReference type="InParanoid" id="Q24E68"/>
<reference evidence="4" key="1">
    <citation type="journal article" date="2006" name="PLoS Biol.">
        <title>Macronuclear genome sequence of the ciliate Tetrahymena thermophila, a model eukaryote.</title>
        <authorList>
            <person name="Eisen J.A."/>
            <person name="Coyne R.S."/>
            <person name="Wu M."/>
            <person name="Wu D."/>
            <person name="Thiagarajan M."/>
            <person name="Wortman J.R."/>
            <person name="Badger J.H."/>
            <person name="Ren Q."/>
            <person name="Amedeo P."/>
            <person name="Jones K.M."/>
            <person name="Tallon L.J."/>
            <person name="Delcher A.L."/>
            <person name="Salzberg S.L."/>
            <person name="Silva J.C."/>
            <person name="Haas B.J."/>
            <person name="Majoros W.H."/>
            <person name="Farzad M."/>
            <person name="Carlton J.M."/>
            <person name="Smith R.K. Jr."/>
            <person name="Garg J."/>
            <person name="Pearlman R.E."/>
            <person name="Karrer K.M."/>
            <person name="Sun L."/>
            <person name="Manning G."/>
            <person name="Elde N.C."/>
            <person name="Turkewitz A.P."/>
            <person name="Asai D.J."/>
            <person name="Wilkes D.E."/>
            <person name="Wang Y."/>
            <person name="Cai H."/>
            <person name="Collins K."/>
            <person name="Stewart B.A."/>
            <person name="Lee S.R."/>
            <person name="Wilamowska K."/>
            <person name="Weinberg Z."/>
            <person name="Ruzzo W.L."/>
            <person name="Wloga D."/>
            <person name="Gaertig J."/>
            <person name="Frankel J."/>
            <person name="Tsao C.-C."/>
            <person name="Gorovsky M.A."/>
            <person name="Keeling P.J."/>
            <person name="Waller R.F."/>
            <person name="Patron N.J."/>
            <person name="Cherry J.M."/>
            <person name="Stover N.A."/>
            <person name="Krieger C.J."/>
            <person name="del Toro C."/>
            <person name="Ryder H.F."/>
            <person name="Williamson S.C."/>
            <person name="Barbeau R.A."/>
            <person name="Hamilton E.P."/>
            <person name="Orias E."/>
        </authorList>
    </citation>
    <scope>NUCLEOTIDE SEQUENCE [LARGE SCALE GENOMIC DNA]</scope>
    <source>
        <strain evidence="4">SB210</strain>
    </source>
</reference>
<feature type="compositionally biased region" description="Acidic residues" evidence="2">
    <location>
        <begin position="841"/>
        <end position="856"/>
    </location>
</feature>
<protein>
    <submittedName>
        <fullName evidence="3">Uncharacterized protein</fullName>
    </submittedName>
</protein>
<name>Q24E68_TETTS</name>
<dbReference type="RefSeq" id="XP_001026278.4">
    <property type="nucleotide sequence ID" value="XM_001026278.4"/>
</dbReference>
<dbReference type="EMBL" id="GG662311">
    <property type="protein sequence ID" value="EAS06033.4"/>
    <property type="molecule type" value="Genomic_DNA"/>
</dbReference>
<proteinExistence type="predicted"/>
<feature type="compositionally biased region" description="Low complexity" evidence="2">
    <location>
        <begin position="305"/>
        <end position="316"/>
    </location>
</feature>
<dbReference type="GeneID" id="7830538"/>
<dbReference type="AlphaFoldDB" id="Q24E68"/>
<organism evidence="3 4">
    <name type="scientific">Tetrahymena thermophila (strain SB210)</name>
    <dbReference type="NCBI Taxonomy" id="312017"/>
    <lineage>
        <taxon>Eukaryota</taxon>
        <taxon>Sar</taxon>
        <taxon>Alveolata</taxon>
        <taxon>Ciliophora</taxon>
        <taxon>Intramacronucleata</taxon>
        <taxon>Oligohymenophorea</taxon>
        <taxon>Hymenostomatida</taxon>
        <taxon>Tetrahymenina</taxon>
        <taxon>Tetrahymenidae</taxon>
        <taxon>Tetrahymena</taxon>
    </lineage>
</organism>
<feature type="region of interest" description="Disordered" evidence="2">
    <location>
        <begin position="838"/>
        <end position="883"/>
    </location>
</feature>
<feature type="compositionally biased region" description="Polar residues" evidence="2">
    <location>
        <begin position="293"/>
        <end position="304"/>
    </location>
</feature>
<evidence type="ECO:0000313" key="3">
    <source>
        <dbReference type="EMBL" id="EAS06033.4"/>
    </source>
</evidence>
<dbReference type="eggNOG" id="ENOG502S56M">
    <property type="taxonomic scope" value="Eukaryota"/>
</dbReference>
<keyword evidence="4" id="KW-1185">Reference proteome</keyword>
<dbReference type="KEGG" id="tet:TTHERM_00852720"/>
<feature type="region of interest" description="Disordered" evidence="2">
    <location>
        <begin position="293"/>
        <end position="316"/>
    </location>
</feature>
<keyword evidence="1" id="KW-0175">Coiled coil</keyword>
<gene>
    <name evidence="3" type="ORF">TTHERM_00852720</name>
</gene>
<sequence length="940" mass="109354">MNQRLKLLAQKKETNISSAANLSTSNVQNSRNANIDSSIMSDEDDNHNDILSFLQNDKPIQAKSENIQQLNNQSKVKQSNLNQNQRLAQQVQTNQVPFDDNSRFAKMSKQEEISYAEQENYNKKKLKKPFSNVNPVLMKFQNKQNNQKMQINQQNSEIIEPKIEEEATNLENEDLNSDNIDKIFQREQSFENENKTTQQKDQNTVNKRQFSVSVNSVENKANQNDSNNSLVMRIQGKVNEQKPIMPSPNKPENQTIQDKVSLNQNVRGLNQILNTSEDDEDEDDDIEHLKQISKSTQNTQMTKPQQINQNKSNQNSKFSILPIMKDSLSEQTFQQKQANSKEQLNKLNQQNTMSQNRNDQDLSMFDALFEANEEISRIENESNKMDEDMDDKKSVADMSMFIQIQQESEDDGDEIALSKKVIPQMNNQKPNQIQQASSSKINNKLNVGLQNTLNKYKDQQNIQMQNQPEKEPTNTENKQNNLFSKQKQTSLNYIQNKLQSNTNQNQQQQLLQKFNVNNQQQSGQVKPQININRTTNIVENQKFNSNNNEEAGFMQQKAMKQPSLVEQIPKTSSSFLQIQNKLQNNKFAEDQSLSNSVLNMSYVDENKKINNIYKTPVQNSKTNNYQQKITQYSMNSQKEDEDDFYKNFESSYQNIMFAAKPNDNNRFNNNTRNMNNFEESMDLTKGNISRNQMNNTSYLNTTNKKQNKKNIPQVTPYKINLRLYQKKKKIKQSVEECKVWHYYLDKMYNLTSQQFELKLANSTIPKELKEYNIKQIFRGVFNNKKIPFLAVIMIEYEILHQIVKATLLDFSCSIIGSFSKNLFMDDIGENNQSLIIKKEEPEDEEEGDQEDESDDDFINRNNKMSIEGDQIPSQKQDKKKKEKKMDFSTVYTLNHERGTQISLKLNTLLVLKDVTVIQQNEEPPFLNISEKNVVQVVYPF</sequence>
<evidence type="ECO:0000313" key="4">
    <source>
        <dbReference type="Proteomes" id="UP000009168"/>
    </source>
</evidence>
<dbReference type="HOGENOM" id="CLU_287792_0_0_1"/>